<dbReference type="InterPro" id="IPR036388">
    <property type="entry name" value="WH-like_DNA-bd_sf"/>
</dbReference>
<protein>
    <submittedName>
        <fullName evidence="3">Putative transcriptional regulator (Modular protein)</fullName>
    </submittedName>
</protein>
<dbReference type="InterPro" id="IPR005149">
    <property type="entry name" value="Tscrpt_reg_PadR_N"/>
</dbReference>
<dbReference type="InterPro" id="IPR052509">
    <property type="entry name" value="Metal_resp_DNA-bind_regulator"/>
</dbReference>
<dbReference type="RefSeq" id="WP_232088321.1">
    <property type="nucleotide sequence ID" value="NZ_LT608333.1"/>
</dbReference>
<dbReference type="EMBL" id="FMJC01000002">
    <property type="protein sequence ID" value="SCM73830.1"/>
    <property type="molecule type" value="Genomic_DNA"/>
</dbReference>
<dbReference type="PANTHER" id="PTHR33169">
    <property type="entry name" value="PADR-FAMILY TRANSCRIPTIONAL REGULATOR"/>
    <property type="match status" value="1"/>
</dbReference>
<sequence length="198" mass="21196">MNPMNERKPLPHPVAQDDADMAAPQDFPVQDENPFEGCACTGKNLVRLVRPAILTVLAEESLHGYRILERLAGMAMFHGQPPDPAGIYRVLKSMEQEGLVHCAWDLQGSGPARRQYALAARGRSCLEQWLGTLEDYFASVGELVDDIRRVLDAAPGAARAKPTPSVPPAGQVSAGKPCCCASAPQSAPIDSSDSFGDS</sequence>
<organism evidence="3">
    <name type="scientific">uncultured Desulfovibrio sp</name>
    <dbReference type="NCBI Taxonomy" id="167968"/>
    <lineage>
        <taxon>Bacteria</taxon>
        <taxon>Pseudomonadati</taxon>
        <taxon>Thermodesulfobacteriota</taxon>
        <taxon>Desulfovibrionia</taxon>
        <taxon>Desulfovibrionales</taxon>
        <taxon>Desulfovibrionaceae</taxon>
        <taxon>Desulfovibrio</taxon>
        <taxon>environmental samples</taxon>
    </lineage>
</organism>
<evidence type="ECO:0000259" key="2">
    <source>
        <dbReference type="Pfam" id="PF03551"/>
    </source>
</evidence>
<feature type="region of interest" description="Disordered" evidence="1">
    <location>
        <begin position="156"/>
        <end position="175"/>
    </location>
</feature>
<dbReference type="PANTHER" id="PTHR33169:SF14">
    <property type="entry name" value="TRANSCRIPTIONAL REGULATOR RV3488"/>
    <property type="match status" value="1"/>
</dbReference>
<dbReference type="Pfam" id="PF03551">
    <property type="entry name" value="PadR"/>
    <property type="match status" value="1"/>
</dbReference>
<reference evidence="3" key="1">
    <citation type="submission" date="2016-08" db="EMBL/GenBank/DDBJ databases">
        <authorList>
            <person name="Seilhamer J.J."/>
        </authorList>
    </citation>
    <scope>NUCLEOTIDE SEQUENCE</scope>
    <source>
        <strain evidence="3">86-1</strain>
    </source>
</reference>
<evidence type="ECO:0000313" key="3">
    <source>
        <dbReference type="EMBL" id="SCM73830.1"/>
    </source>
</evidence>
<dbReference type="AlphaFoldDB" id="A0A212L8I7"/>
<gene>
    <name evidence="3" type="ORF">KL86DES1_21547</name>
</gene>
<dbReference type="InterPro" id="IPR036390">
    <property type="entry name" value="WH_DNA-bd_sf"/>
</dbReference>
<proteinExistence type="predicted"/>
<dbReference type="Gene3D" id="1.10.10.10">
    <property type="entry name" value="Winged helix-like DNA-binding domain superfamily/Winged helix DNA-binding domain"/>
    <property type="match status" value="1"/>
</dbReference>
<name>A0A212L8I7_9BACT</name>
<evidence type="ECO:0000256" key="1">
    <source>
        <dbReference type="SAM" id="MobiDB-lite"/>
    </source>
</evidence>
<accession>A0A212L8I7</accession>
<dbReference type="SUPFAM" id="SSF46785">
    <property type="entry name" value="Winged helix' DNA-binding domain"/>
    <property type="match status" value="1"/>
</dbReference>
<feature type="domain" description="Transcription regulator PadR N-terminal" evidence="2">
    <location>
        <begin position="53"/>
        <end position="127"/>
    </location>
</feature>